<dbReference type="Proteomes" id="UP000230002">
    <property type="component" value="Unassembled WGS sequence"/>
</dbReference>
<dbReference type="InterPro" id="IPR051218">
    <property type="entry name" value="Sec_MonoDiacylglyc_Lipase"/>
</dbReference>
<dbReference type="PANTHER" id="PTHR45856">
    <property type="entry name" value="ALPHA/BETA-HYDROLASES SUPERFAMILY PROTEIN"/>
    <property type="match status" value="1"/>
</dbReference>
<comment type="catalytic activity">
    <reaction evidence="4">
        <text>a monoacylglycerol + H2O = glycerol + a fatty acid + H(+)</text>
        <dbReference type="Rhea" id="RHEA:15245"/>
        <dbReference type="ChEBI" id="CHEBI:15377"/>
        <dbReference type="ChEBI" id="CHEBI:15378"/>
        <dbReference type="ChEBI" id="CHEBI:17408"/>
        <dbReference type="ChEBI" id="CHEBI:17754"/>
        <dbReference type="ChEBI" id="CHEBI:28868"/>
    </reaction>
</comment>
<reference evidence="7 8" key="1">
    <citation type="journal article" date="2015" name="Sci. Rep.">
        <title>Chromosome-level genome map provides insights into diverse defense mechanisms in the medicinal fungus Ganoderma sinense.</title>
        <authorList>
            <person name="Zhu Y."/>
            <person name="Xu J."/>
            <person name="Sun C."/>
            <person name="Zhou S."/>
            <person name="Xu H."/>
            <person name="Nelson D.R."/>
            <person name="Qian J."/>
            <person name="Song J."/>
            <person name="Luo H."/>
            <person name="Xiang L."/>
            <person name="Li Y."/>
            <person name="Xu Z."/>
            <person name="Ji A."/>
            <person name="Wang L."/>
            <person name="Lu S."/>
            <person name="Hayward A."/>
            <person name="Sun W."/>
            <person name="Li X."/>
            <person name="Schwartz D.C."/>
            <person name="Wang Y."/>
            <person name="Chen S."/>
        </authorList>
    </citation>
    <scope>NUCLEOTIDE SEQUENCE [LARGE SCALE GENOMIC DNA]</scope>
    <source>
        <strain evidence="7 8">ZZ0214-1</strain>
    </source>
</reference>
<dbReference type="Pfam" id="PF01764">
    <property type="entry name" value="Lipase_3"/>
    <property type="match status" value="1"/>
</dbReference>
<feature type="chain" id="PRO_5013681432" description="Fungal lipase-type domain-containing protein" evidence="5">
    <location>
        <begin position="28"/>
        <end position="312"/>
    </location>
</feature>
<feature type="signal peptide" evidence="5">
    <location>
        <begin position="1"/>
        <end position="27"/>
    </location>
</feature>
<dbReference type="InterPro" id="IPR002921">
    <property type="entry name" value="Fungal_lipase-type"/>
</dbReference>
<dbReference type="STRING" id="1077348.A0A2G8SEK6"/>
<dbReference type="Gene3D" id="3.40.50.1820">
    <property type="entry name" value="alpha/beta hydrolase"/>
    <property type="match status" value="1"/>
</dbReference>
<evidence type="ECO:0000259" key="6">
    <source>
        <dbReference type="Pfam" id="PF01764"/>
    </source>
</evidence>
<dbReference type="OrthoDB" id="426718at2759"/>
<dbReference type="CDD" id="cd00519">
    <property type="entry name" value="Lipase_3"/>
    <property type="match status" value="1"/>
</dbReference>
<feature type="domain" description="Fungal lipase-type" evidence="6">
    <location>
        <begin position="114"/>
        <end position="253"/>
    </location>
</feature>
<gene>
    <name evidence="7" type="ORF">GSI_05451</name>
</gene>
<evidence type="ECO:0000256" key="1">
    <source>
        <dbReference type="ARBA" id="ARBA00023157"/>
    </source>
</evidence>
<sequence length="312" mass="32400">MGFSSSLKTIGSAALLASGGLLPAALGAAVPVPVAKRQSTSAITALSTTQITAFRPYSHYASTAFCSPNVTRTWTCGANCQANPSFKPIAAGGDGSVTQFWYVGFDPVLGEIIVAHQGTDTSKILPVIEDIDIVSESLDPALFPGVSSSIEVHSGFAGSQSRSASDVLAAVKTGIAQHSATKVTVTGHSLGAAIALIDAVFLHLNLPDVTTRFVGYGLPRVGDQAWADFVDGLPVQVTHVNNKEDIIPILPGKFLGFHHPSGEVHIQDSNAWLACPGQDNSSKECTVGDVPSIFQGNESDHDGPYDGITMGC</sequence>
<protein>
    <recommendedName>
        <fullName evidence="6">Fungal lipase-type domain-containing protein</fullName>
    </recommendedName>
</protein>
<evidence type="ECO:0000256" key="3">
    <source>
        <dbReference type="ARBA" id="ARBA00047591"/>
    </source>
</evidence>
<comment type="similarity">
    <text evidence="2">Belongs to the AB hydrolase superfamily. Lipase family. Class 3 subfamily.</text>
</comment>
<comment type="caution">
    <text evidence="7">The sequence shown here is derived from an EMBL/GenBank/DDBJ whole genome shotgun (WGS) entry which is preliminary data.</text>
</comment>
<accession>A0A2G8SEK6</accession>
<keyword evidence="5" id="KW-0732">Signal</keyword>
<dbReference type="SUPFAM" id="SSF53474">
    <property type="entry name" value="alpha/beta-Hydrolases"/>
    <property type="match status" value="1"/>
</dbReference>
<evidence type="ECO:0000256" key="5">
    <source>
        <dbReference type="SAM" id="SignalP"/>
    </source>
</evidence>
<proteinExistence type="inferred from homology"/>
<dbReference type="EMBL" id="AYKW01000011">
    <property type="protein sequence ID" value="PIL32206.1"/>
    <property type="molecule type" value="Genomic_DNA"/>
</dbReference>
<dbReference type="PANTHER" id="PTHR45856:SF25">
    <property type="entry name" value="FUNGAL LIPASE-LIKE DOMAIN-CONTAINING PROTEIN"/>
    <property type="match status" value="1"/>
</dbReference>
<keyword evidence="8" id="KW-1185">Reference proteome</keyword>
<comment type="catalytic activity">
    <reaction evidence="3">
        <text>a diacylglycerol + H2O = a monoacylglycerol + a fatty acid + H(+)</text>
        <dbReference type="Rhea" id="RHEA:32731"/>
        <dbReference type="ChEBI" id="CHEBI:15377"/>
        <dbReference type="ChEBI" id="CHEBI:15378"/>
        <dbReference type="ChEBI" id="CHEBI:17408"/>
        <dbReference type="ChEBI" id="CHEBI:18035"/>
        <dbReference type="ChEBI" id="CHEBI:28868"/>
    </reaction>
</comment>
<evidence type="ECO:0000313" key="8">
    <source>
        <dbReference type="Proteomes" id="UP000230002"/>
    </source>
</evidence>
<evidence type="ECO:0000256" key="2">
    <source>
        <dbReference type="ARBA" id="ARBA00043996"/>
    </source>
</evidence>
<evidence type="ECO:0000313" key="7">
    <source>
        <dbReference type="EMBL" id="PIL32206.1"/>
    </source>
</evidence>
<dbReference type="AlphaFoldDB" id="A0A2G8SEK6"/>
<dbReference type="GO" id="GO:0006629">
    <property type="term" value="P:lipid metabolic process"/>
    <property type="evidence" value="ECO:0007669"/>
    <property type="project" value="InterPro"/>
</dbReference>
<name>A0A2G8SEK6_9APHY</name>
<organism evidence="7 8">
    <name type="scientific">Ganoderma sinense ZZ0214-1</name>
    <dbReference type="NCBI Taxonomy" id="1077348"/>
    <lineage>
        <taxon>Eukaryota</taxon>
        <taxon>Fungi</taxon>
        <taxon>Dikarya</taxon>
        <taxon>Basidiomycota</taxon>
        <taxon>Agaricomycotina</taxon>
        <taxon>Agaricomycetes</taxon>
        <taxon>Polyporales</taxon>
        <taxon>Polyporaceae</taxon>
        <taxon>Ganoderma</taxon>
    </lineage>
</organism>
<evidence type="ECO:0000256" key="4">
    <source>
        <dbReference type="ARBA" id="ARBA00048461"/>
    </source>
</evidence>
<keyword evidence="1" id="KW-1015">Disulfide bond</keyword>
<dbReference type="InterPro" id="IPR029058">
    <property type="entry name" value="AB_hydrolase_fold"/>
</dbReference>